<dbReference type="SUPFAM" id="SSF46785">
    <property type="entry name" value="Winged helix' DNA-binding domain"/>
    <property type="match status" value="1"/>
</dbReference>
<evidence type="ECO:0000256" key="3">
    <source>
        <dbReference type="ARBA" id="ARBA00023242"/>
    </source>
</evidence>
<dbReference type="PANTHER" id="PTHR10015:SF206">
    <property type="entry name" value="HSF-TYPE DNA-BINDING DOMAIN-CONTAINING PROTEIN"/>
    <property type="match status" value="1"/>
</dbReference>
<dbReference type="GO" id="GO:0043565">
    <property type="term" value="F:sequence-specific DNA binding"/>
    <property type="evidence" value="ECO:0007669"/>
    <property type="project" value="InterPro"/>
</dbReference>
<dbReference type="FunFam" id="1.10.10.10:FF:000479">
    <property type="entry name" value="Predicted protein"/>
    <property type="match status" value="1"/>
</dbReference>
<accession>A0A7S4S058</accession>
<keyword evidence="3" id="KW-0539">Nucleus</keyword>
<dbReference type="GO" id="GO:0005634">
    <property type="term" value="C:nucleus"/>
    <property type="evidence" value="ECO:0007669"/>
    <property type="project" value="UniProtKB-SubCell"/>
</dbReference>
<name>A0A7S4S058_9STRA</name>
<evidence type="ECO:0000256" key="1">
    <source>
        <dbReference type="ARBA" id="ARBA00004123"/>
    </source>
</evidence>
<proteinExistence type="inferred from homology"/>
<dbReference type="Gene3D" id="1.10.10.10">
    <property type="entry name" value="Winged helix-like DNA-binding domain superfamily/Winged helix DNA-binding domain"/>
    <property type="match status" value="1"/>
</dbReference>
<evidence type="ECO:0000256" key="2">
    <source>
        <dbReference type="ARBA" id="ARBA00023125"/>
    </source>
</evidence>
<dbReference type="PRINTS" id="PR00056">
    <property type="entry name" value="HSFDOMAIN"/>
</dbReference>
<dbReference type="InterPro" id="IPR036390">
    <property type="entry name" value="WH_DNA-bd_sf"/>
</dbReference>
<comment type="subcellular location">
    <subcellularLocation>
        <location evidence="1">Nucleus</location>
    </subcellularLocation>
</comment>
<dbReference type="Pfam" id="PF00447">
    <property type="entry name" value="HSF_DNA-bind"/>
    <property type="match status" value="1"/>
</dbReference>
<dbReference type="PANTHER" id="PTHR10015">
    <property type="entry name" value="HEAT SHOCK TRANSCRIPTION FACTOR"/>
    <property type="match status" value="1"/>
</dbReference>
<dbReference type="AlphaFoldDB" id="A0A7S4S058"/>
<sequence>MKTTPKYCFGMYLQSLDKMIGSQAKSNYGTSNRERREKSKNTLIAASYLLGLCNDNLSGNTTENQHTNESQLDFISFSSASKGEHALTFPEKLMEVLYTDGVENVIAWSPDGHSFMIVNPKAFTSEILPKYFKKSKFTSFTRKLSRWGFTRYTKGLKKGAYHHKLFQRDNKRLCLRMRCIVQSKMPAVMDRNDPKQDRFGSTQALEESNAYCKSPEPSLVAASEDADKKMMIPITHYERLVPSLSAPIHPQYLKFNSFAHNCQSKKPTSQILTDRNHPKQDRFESVSGSAQALEEPDAYCKSPELSLVASSVDVDKKMMIPITHYERLVPSLSAPIYTQYLKFNSFAHNCHVQTYSPEESSAIIGAALDVLDCSALCPITKSRDPFNHNHGPSDIFYLEASMREPEECKHNARLEGMVQTSCPKKISEGLHGMKY</sequence>
<comment type="similarity">
    <text evidence="4">Belongs to the HSF family.</text>
</comment>
<dbReference type="EMBL" id="HBNS01033197">
    <property type="protein sequence ID" value="CAE4628319.1"/>
    <property type="molecule type" value="Transcribed_RNA"/>
</dbReference>
<protein>
    <recommendedName>
        <fullName evidence="5">HSF-type DNA-binding domain-containing protein</fullName>
    </recommendedName>
</protein>
<evidence type="ECO:0000256" key="4">
    <source>
        <dbReference type="RuleBase" id="RU004020"/>
    </source>
</evidence>
<keyword evidence="2" id="KW-0238">DNA-binding</keyword>
<gene>
    <name evidence="6" type="ORF">DBRI00130_LOCUS25988</name>
</gene>
<organism evidence="6">
    <name type="scientific">Ditylum brightwellii</name>
    <dbReference type="NCBI Taxonomy" id="49249"/>
    <lineage>
        <taxon>Eukaryota</taxon>
        <taxon>Sar</taxon>
        <taxon>Stramenopiles</taxon>
        <taxon>Ochrophyta</taxon>
        <taxon>Bacillariophyta</taxon>
        <taxon>Mediophyceae</taxon>
        <taxon>Lithodesmiophycidae</taxon>
        <taxon>Lithodesmiales</taxon>
        <taxon>Lithodesmiaceae</taxon>
        <taxon>Ditylum</taxon>
    </lineage>
</organism>
<reference evidence="6" key="1">
    <citation type="submission" date="2021-01" db="EMBL/GenBank/DDBJ databases">
        <authorList>
            <person name="Corre E."/>
            <person name="Pelletier E."/>
            <person name="Niang G."/>
            <person name="Scheremetjew M."/>
            <person name="Finn R."/>
            <person name="Kale V."/>
            <person name="Holt S."/>
            <person name="Cochrane G."/>
            <person name="Meng A."/>
            <person name="Brown T."/>
            <person name="Cohen L."/>
        </authorList>
    </citation>
    <scope>NUCLEOTIDE SEQUENCE</scope>
    <source>
        <strain evidence="6">GSO104</strain>
    </source>
</reference>
<dbReference type="InterPro" id="IPR000232">
    <property type="entry name" value="HSF_DNA-bd"/>
</dbReference>
<evidence type="ECO:0000313" key="6">
    <source>
        <dbReference type="EMBL" id="CAE4628319.1"/>
    </source>
</evidence>
<feature type="domain" description="HSF-type DNA-binding" evidence="5">
    <location>
        <begin position="85"/>
        <end position="179"/>
    </location>
</feature>
<dbReference type="SMART" id="SM00415">
    <property type="entry name" value="HSF"/>
    <property type="match status" value="1"/>
</dbReference>
<evidence type="ECO:0000259" key="5">
    <source>
        <dbReference type="SMART" id="SM00415"/>
    </source>
</evidence>
<dbReference type="GO" id="GO:0003700">
    <property type="term" value="F:DNA-binding transcription factor activity"/>
    <property type="evidence" value="ECO:0007669"/>
    <property type="project" value="InterPro"/>
</dbReference>
<dbReference type="InterPro" id="IPR036388">
    <property type="entry name" value="WH-like_DNA-bd_sf"/>
</dbReference>